<evidence type="ECO:0000256" key="1">
    <source>
        <dbReference type="ARBA" id="ARBA00008511"/>
    </source>
</evidence>
<protein>
    <submittedName>
        <fullName evidence="3">Uncharacterized protein AlNc14C604G12230</fullName>
    </submittedName>
</protein>
<accession>F0X1D9</accession>
<evidence type="ECO:0000259" key="2">
    <source>
        <dbReference type="Pfam" id="PF08190"/>
    </source>
</evidence>
<evidence type="ECO:0000313" key="3">
    <source>
        <dbReference type="EMBL" id="CCA27617.1"/>
    </source>
</evidence>
<organism evidence="3">
    <name type="scientific">Albugo laibachii Nc14</name>
    <dbReference type="NCBI Taxonomy" id="890382"/>
    <lineage>
        <taxon>Eukaryota</taxon>
        <taxon>Sar</taxon>
        <taxon>Stramenopiles</taxon>
        <taxon>Oomycota</taxon>
        <taxon>Peronosporomycetes</taxon>
        <taxon>Albuginales</taxon>
        <taxon>Albuginaceae</taxon>
        <taxon>Albugo</taxon>
    </lineage>
</organism>
<proteinExistence type="inferred from homology"/>
<dbReference type="EMBL" id="FR824616">
    <property type="protein sequence ID" value="CCA27617.1"/>
    <property type="molecule type" value="Genomic_DNA"/>
</dbReference>
<dbReference type="AlphaFoldDB" id="F0X1D9"/>
<dbReference type="Pfam" id="PF08190">
    <property type="entry name" value="PIH1"/>
    <property type="match status" value="1"/>
</dbReference>
<dbReference type="HOGENOM" id="CLU_553787_0_0_1"/>
<gene>
    <name evidence="3" type="primary">AlNc14C604G12230</name>
    <name evidence="3" type="ORF">ALNC14_137610</name>
</gene>
<dbReference type="GO" id="GO:0005737">
    <property type="term" value="C:cytoplasm"/>
    <property type="evidence" value="ECO:0007669"/>
    <property type="project" value="TreeGrafter"/>
</dbReference>
<reference evidence="3" key="2">
    <citation type="submission" date="2011-02" db="EMBL/GenBank/DDBJ databases">
        <authorList>
            <person name="MacLean D."/>
        </authorList>
    </citation>
    <scope>NUCLEOTIDE SEQUENCE</scope>
</reference>
<name>F0X1D9_9STRA</name>
<dbReference type="PANTHER" id="PTHR22997">
    <property type="entry name" value="PIH1 DOMAIN-CONTAINING PROTEIN 1"/>
    <property type="match status" value="1"/>
</dbReference>
<dbReference type="PANTHER" id="PTHR22997:SF0">
    <property type="entry name" value="PIH1 DOMAIN-CONTAINING PROTEIN 1"/>
    <property type="match status" value="1"/>
</dbReference>
<dbReference type="InterPro" id="IPR050734">
    <property type="entry name" value="PIH1/Kintoun_subfamily"/>
</dbReference>
<feature type="domain" description="PIH1 N-terminal" evidence="2">
    <location>
        <begin position="132"/>
        <end position="264"/>
    </location>
</feature>
<reference evidence="3" key="1">
    <citation type="journal article" date="2011" name="PLoS Biol.">
        <title>Gene gain and loss during evolution of obligate parasitism in the white rust pathogen of Arabidopsis thaliana.</title>
        <authorList>
            <person name="Kemen E."/>
            <person name="Gardiner A."/>
            <person name="Schultz-Larsen T."/>
            <person name="Kemen A.C."/>
            <person name="Balmuth A.L."/>
            <person name="Robert-Seilaniantz A."/>
            <person name="Bailey K."/>
            <person name="Holub E."/>
            <person name="Studholme D.J."/>
            <person name="Maclean D."/>
            <person name="Jones J.D."/>
        </authorList>
    </citation>
    <scope>NUCLEOTIDE SEQUENCE</scope>
</reference>
<comment type="similarity">
    <text evidence="1">Belongs to the PIH1 family.</text>
</comment>
<sequence length="505" mass="57148">MRNMYQESVLSNFFIDPHEQAQYLRDVFCECQRCDLSLNRHMNFGILNNKGPQKEAALSASEVKYEKAYRHAKSMGLDLKDFDGVARGIWDRLNDLSRSDPEGYRIFLQEHLQDDVIGTCGSEKELMGSFFPRPGYVIKCHCLQTGESHPVKLFLNICTHEAIDRPINPNSEKSVPDDPYKVPVTNSLRIPLLVGPPRMFCDTPNSRYQAVDVVFNSWVTSRCEWDQTFKREVLKLAIEWVQNDAGLTITSTPKFIKCQYKGGIRTGKDIITAKIRVDKSGRAIDTSDNNRRENVESAIADTPADLLKRLQNAKDNDTNASTMAELHLGVKDDSDRKSVSHKPSIEIVESSTPIDSLSRNDFSKCRNEDLQQITRSSKKHLSRRSCYKTTKSDSVIQKGFLNLSTDPKLYTSGSKEGRKSSAFVNLMSQSKVIDLSQPKSSEKDMGDLYDIKESYCVSDNEFEQLCHDADPELANDDFETYSQSGFGGVFQAPFQELSHLLHSTK</sequence>
<dbReference type="InterPro" id="IPR012981">
    <property type="entry name" value="PIH1_N"/>
</dbReference>